<protein>
    <recommendedName>
        <fullName evidence="7">Reverse transcriptase RNase H-like domain-containing protein</fullName>
    </recommendedName>
</protein>
<dbReference type="InterPro" id="IPR043502">
    <property type="entry name" value="DNA/RNA_pol_sf"/>
</dbReference>
<evidence type="ECO:0000313" key="8">
    <source>
        <dbReference type="EMBL" id="KAG8501174.1"/>
    </source>
</evidence>
<dbReference type="Gene3D" id="3.10.10.10">
    <property type="entry name" value="HIV Type 1 Reverse Transcriptase, subunit A, domain 1"/>
    <property type="match status" value="1"/>
</dbReference>
<dbReference type="AlphaFoldDB" id="A0A8J6DA22"/>
<dbReference type="PANTHER" id="PTHR24559">
    <property type="entry name" value="TRANSPOSON TY3-I GAG-POL POLYPROTEIN"/>
    <property type="match status" value="1"/>
</dbReference>
<accession>A0A8J6DA22</accession>
<dbReference type="GO" id="GO:0016787">
    <property type="term" value="F:hydrolase activity"/>
    <property type="evidence" value="ECO:0007669"/>
    <property type="project" value="UniProtKB-KW"/>
</dbReference>
<dbReference type="Pfam" id="PF17917">
    <property type="entry name" value="RT_RNaseH"/>
    <property type="match status" value="1"/>
</dbReference>
<dbReference type="SUPFAM" id="SSF56672">
    <property type="entry name" value="DNA/RNA polymerases"/>
    <property type="match status" value="1"/>
</dbReference>
<dbReference type="EMBL" id="JAHUZN010000002">
    <property type="protein sequence ID" value="KAG8501174.1"/>
    <property type="molecule type" value="Genomic_DNA"/>
</dbReference>
<keyword evidence="6" id="KW-0695">RNA-directed DNA polymerase</keyword>
<dbReference type="GO" id="GO:0004519">
    <property type="term" value="F:endonuclease activity"/>
    <property type="evidence" value="ECO:0007669"/>
    <property type="project" value="UniProtKB-KW"/>
</dbReference>
<keyword evidence="9" id="KW-1185">Reference proteome</keyword>
<evidence type="ECO:0000259" key="7">
    <source>
        <dbReference type="Pfam" id="PF17917"/>
    </source>
</evidence>
<organism evidence="8 9">
    <name type="scientific">Gossypium anomalum</name>
    <dbReference type="NCBI Taxonomy" id="47600"/>
    <lineage>
        <taxon>Eukaryota</taxon>
        <taxon>Viridiplantae</taxon>
        <taxon>Streptophyta</taxon>
        <taxon>Embryophyta</taxon>
        <taxon>Tracheophyta</taxon>
        <taxon>Spermatophyta</taxon>
        <taxon>Magnoliopsida</taxon>
        <taxon>eudicotyledons</taxon>
        <taxon>Gunneridae</taxon>
        <taxon>Pentapetalae</taxon>
        <taxon>rosids</taxon>
        <taxon>malvids</taxon>
        <taxon>Malvales</taxon>
        <taxon>Malvaceae</taxon>
        <taxon>Malvoideae</taxon>
        <taxon>Gossypium</taxon>
    </lineage>
</organism>
<dbReference type="PANTHER" id="PTHR24559:SF444">
    <property type="entry name" value="REVERSE TRANSCRIPTASE DOMAIN-CONTAINING PROTEIN"/>
    <property type="match status" value="1"/>
</dbReference>
<evidence type="ECO:0000256" key="1">
    <source>
        <dbReference type="ARBA" id="ARBA00022679"/>
    </source>
</evidence>
<evidence type="ECO:0000313" key="9">
    <source>
        <dbReference type="Proteomes" id="UP000701853"/>
    </source>
</evidence>
<gene>
    <name evidence="8" type="ORF">CXB51_003266</name>
</gene>
<comment type="caution">
    <text evidence="8">The sequence shown here is derived from an EMBL/GenBank/DDBJ whole genome shotgun (WGS) entry which is preliminary data.</text>
</comment>
<feature type="domain" description="Reverse transcriptase RNase H-like" evidence="7">
    <location>
        <begin position="162"/>
        <end position="192"/>
    </location>
</feature>
<keyword evidence="1" id="KW-0808">Transferase</keyword>
<name>A0A8J6DA22_9ROSI</name>
<dbReference type="InterPro" id="IPR041373">
    <property type="entry name" value="RT_RNaseH"/>
</dbReference>
<keyword evidence="3" id="KW-0540">Nuclease</keyword>
<evidence type="ECO:0000256" key="2">
    <source>
        <dbReference type="ARBA" id="ARBA00022695"/>
    </source>
</evidence>
<sequence>MELKELKTQVQELMDKGFAKPSYSPWGAPVLFVKKKDGSMRLCIGYRQLNKVTVKSKSGYYQLRVKEQDVLKTTFRTRYDHYEFLVMPFGLSNAPAVRFLGHCVSSDGIRVDPSKISAIIRWKPPRNVTEIEKCQQSFENLKALLTEAPVLEQLESGKEFMLKSHEKNYPTHDLELAAIVFALKIWKHHLWLELIKDYKLVIDYHPGKANVVTDALSRKPLFTLRAMNTQLIVIDDGSILAKMRARPMFLQEICEAQKGDKDLQAKMAQCEMGKESEFHFGTDSCMMY</sequence>
<evidence type="ECO:0000256" key="3">
    <source>
        <dbReference type="ARBA" id="ARBA00022722"/>
    </source>
</evidence>
<keyword evidence="4" id="KW-0255">Endonuclease</keyword>
<evidence type="ECO:0000256" key="5">
    <source>
        <dbReference type="ARBA" id="ARBA00022801"/>
    </source>
</evidence>
<dbReference type="Proteomes" id="UP000701853">
    <property type="component" value="Chromosome 2"/>
</dbReference>
<reference evidence="8 9" key="1">
    <citation type="journal article" date="2021" name="bioRxiv">
        <title>The Gossypium anomalum genome as a resource for cotton improvement and evolutionary analysis of hybrid incompatibility.</title>
        <authorList>
            <person name="Grover C.E."/>
            <person name="Yuan D."/>
            <person name="Arick M.A."/>
            <person name="Miller E.R."/>
            <person name="Hu G."/>
            <person name="Peterson D.G."/>
            <person name="Wendel J.F."/>
            <person name="Udall J.A."/>
        </authorList>
    </citation>
    <scope>NUCLEOTIDE SEQUENCE [LARGE SCALE GENOMIC DNA]</scope>
    <source>
        <strain evidence="8">JFW-Udall</strain>
        <tissue evidence="8">Leaf</tissue>
    </source>
</reference>
<evidence type="ECO:0000256" key="4">
    <source>
        <dbReference type="ARBA" id="ARBA00022759"/>
    </source>
</evidence>
<dbReference type="OrthoDB" id="997466at2759"/>
<proteinExistence type="predicted"/>
<dbReference type="InterPro" id="IPR053134">
    <property type="entry name" value="RNA-dir_DNA_polymerase"/>
</dbReference>
<evidence type="ECO:0000256" key="6">
    <source>
        <dbReference type="ARBA" id="ARBA00022918"/>
    </source>
</evidence>
<keyword evidence="5" id="KW-0378">Hydrolase</keyword>
<keyword evidence="2" id="KW-0548">Nucleotidyltransferase</keyword>
<dbReference type="GO" id="GO:0003964">
    <property type="term" value="F:RNA-directed DNA polymerase activity"/>
    <property type="evidence" value="ECO:0007669"/>
    <property type="project" value="UniProtKB-KW"/>
</dbReference>
<dbReference type="CDD" id="cd01647">
    <property type="entry name" value="RT_LTR"/>
    <property type="match status" value="1"/>
</dbReference>